<reference evidence="6" key="1">
    <citation type="submission" date="2017-02" db="UniProtKB">
        <authorList>
            <consortium name="WormBaseParasite"/>
        </authorList>
    </citation>
    <scope>IDENTIFICATION</scope>
</reference>
<reference evidence="2 4" key="2">
    <citation type="submission" date="2018-11" db="EMBL/GenBank/DDBJ databases">
        <authorList>
            <consortium name="Pathogen Informatics"/>
        </authorList>
    </citation>
    <scope>NUCLEOTIDE SEQUENCE [LARGE SCALE GENOMIC DNA]</scope>
</reference>
<dbReference type="WBParaSite" id="HDID_0000844301-mRNA-1">
    <property type="protein sequence ID" value="HDID_0000844301-mRNA-1"/>
    <property type="gene ID" value="HDID_0000844301"/>
</dbReference>
<name>A0A0R3SSX8_HYMDI</name>
<dbReference type="EMBL" id="UYSG01011079">
    <property type="protein sequence ID" value="VDL60759.1"/>
    <property type="molecule type" value="Genomic_DNA"/>
</dbReference>
<evidence type="ECO:0000313" key="5">
    <source>
        <dbReference type="Proteomes" id="UP000321570"/>
    </source>
</evidence>
<dbReference type="Proteomes" id="UP000274504">
    <property type="component" value="Unassembled WGS sequence"/>
</dbReference>
<reference evidence="3 5" key="3">
    <citation type="submission" date="2019-07" db="EMBL/GenBank/DDBJ databases">
        <authorList>
            <person name="Jastrzebski P J."/>
            <person name="Paukszto L."/>
            <person name="Jastrzebski P J."/>
        </authorList>
    </citation>
    <scope>NUCLEOTIDE SEQUENCE [LARGE SCALE GENOMIC DNA]</scope>
    <source>
        <strain evidence="3 5">WMS-il1</strain>
    </source>
</reference>
<keyword evidence="5" id="KW-1185">Reference proteome</keyword>
<proteinExistence type="predicted"/>
<dbReference type="STRING" id="6216.A0A0R3SSX8"/>
<dbReference type="InterPro" id="IPR006016">
    <property type="entry name" value="UspA"/>
</dbReference>
<gene>
    <name evidence="2" type="ORF">HDID_LOCUS8441</name>
    <name evidence="3" type="ORF">WMSIL1_LOCUS757</name>
</gene>
<dbReference type="InterPro" id="IPR014729">
    <property type="entry name" value="Rossmann-like_a/b/a_fold"/>
</dbReference>
<protein>
    <submittedName>
        <fullName evidence="6">Usp domain-containing protein</fullName>
    </submittedName>
</protein>
<dbReference type="PANTHER" id="PTHR46989">
    <property type="entry name" value="USP DOMAIN-CONTAINING PROTEIN"/>
    <property type="match status" value="1"/>
</dbReference>
<organism evidence="6">
    <name type="scientific">Hymenolepis diminuta</name>
    <name type="common">Rat tapeworm</name>
    <dbReference type="NCBI Taxonomy" id="6216"/>
    <lineage>
        <taxon>Eukaryota</taxon>
        <taxon>Metazoa</taxon>
        <taxon>Spiralia</taxon>
        <taxon>Lophotrochozoa</taxon>
        <taxon>Platyhelminthes</taxon>
        <taxon>Cestoda</taxon>
        <taxon>Eucestoda</taxon>
        <taxon>Cyclophyllidea</taxon>
        <taxon>Hymenolepididae</taxon>
        <taxon>Hymenolepis</taxon>
    </lineage>
</organism>
<dbReference type="OrthoDB" id="843225at2759"/>
<sequence length="161" mass="17961">MNTSSCSAPHEGRQILFAVDASENAKYAFQWYLKYSRRPDDFVFFFHVFESPSLPSISLINPGSIPIEEWSKILIARVDSAKHMEDDYIAEARSVHLNSKFLSQPAEKIGDAIIKQAEKIGAHMIIMGTRGLGAIRRTLLGSVSDYVIHESPITVTVVPKP</sequence>
<dbReference type="Gene3D" id="3.40.50.620">
    <property type="entry name" value="HUPs"/>
    <property type="match status" value="1"/>
</dbReference>
<evidence type="ECO:0000259" key="1">
    <source>
        <dbReference type="Pfam" id="PF00582"/>
    </source>
</evidence>
<dbReference type="PANTHER" id="PTHR46989:SF3">
    <property type="entry name" value="USPA DOMAIN-CONTAINING PROTEIN"/>
    <property type="match status" value="1"/>
</dbReference>
<dbReference type="CDD" id="cd23659">
    <property type="entry name" value="USP_At3g01520-like"/>
    <property type="match status" value="1"/>
</dbReference>
<feature type="domain" description="UspA" evidence="1">
    <location>
        <begin position="13"/>
        <end position="159"/>
    </location>
</feature>
<evidence type="ECO:0000313" key="3">
    <source>
        <dbReference type="EMBL" id="VUZ39485.1"/>
    </source>
</evidence>
<dbReference type="SUPFAM" id="SSF52402">
    <property type="entry name" value="Adenine nucleotide alpha hydrolases-like"/>
    <property type="match status" value="1"/>
</dbReference>
<evidence type="ECO:0000313" key="2">
    <source>
        <dbReference type="EMBL" id="VDL60759.1"/>
    </source>
</evidence>
<dbReference type="Proteomes" id="UP000321570">
    <property type="component" value="Unassembled WGS sequence"/>
</dbReference>
<accession>A0A0R3SSX8</accession>
<dbReference type="Pfam" id="PF00582">
    <property type="entry name" value="Usp"/>
    <property type="match status" value="1"/>
</dbReference>
<dbReference type="AlphaFoldDB" id="A0A0R3SSX8"/>
<evidence type="ECO:0000313" key="4">
    <source>
        <dbReference type="Proteomes" id="UP000274504"/>
    </source>
</evidence>
<dbReference type="EMBL" id="CABIJS010000016">
    <property type="protein sequence ID" value="VUZ39485.1"/>
    <property type="molecule type" value="Genomic_DNA"/>
</dbReference>
<dbReference type="PRINTS" id="PR01438">
    <property type="entry name" value="UNVRSLSTRESS"/>
</dbReference>
<evidence type="ECO:0000313" key="6">
    <source>
        <dbReference type="WBParaSite" id="HDID_0000844301-mRNA-1"/>
    </source>
</evidence>
<dbReference type="InterPro" id="IPR006015">
    <property type="entry name" value="Universal_stress_UspA"/>
</dbReference>